<gene>
    <name evidence="4" type="ORF">FKW44_008051</name>
</gene>
<sequence length="99" mass="10831">CGQVFKRTDHLKVHMKKIHNIAPISRNRSSNNGSTGSTPSSPSGTSGSILEQPQIDYEEPRDLSSASSRLRDEDESTPTPPHQFVPSPLLINTPQTEAH</sequence>
<reference evidence="5" key="1">
    <citation type="submission" date="2021-01" db="EMBL/GenBank/DDBJ databases">
        <title>Caligus Genome Assembly.</title>
        <authorList>
            <person name="Gallardo-Escarate C."/>
        </authorList>
    </citation>
    <scope>NUCLEOTIDE SEQUENCE [LARGE SCALE GENOMIC DNA]</scope>
</reference>
<evidence type="ECO:0000256" key="1">
    <source>
        <dbReference type="PROSITE-ProRule" id="PRU00042"/>
    </source>
</evidence>
<evidence type="ECO:0000313" key="4">
    <source>
        <dbReference type="EMBL" id="QQP55019.1"/>
    </source>
</evidence>
<keyword evidence="1" id="KW-0479">Metal-binding</keyword>
<accession>A0A7T8KFL9</accession>
<dbReference type="Proteomes" id="UP000595437">
    <property type="component" value="Chromosome 5"/>
</dbReference>
<name>A0A7T8KFL9_CALRO</name>
<feature type="domain" description="C2H2-type" evidence="3">
    <location>
        <begin position="1"/>
        <end position="19"/>
    </location>
</feature>
<organism evidence="4 5">
    <name type="scientific">Caligus rogercresseyi</name>
    <name type="common">Sea louse</name>
    <dbReference type="NCBI Taxonomy" id="217165"/>
    <lineage>
        <taxon>Eukaryota</taxon>
        <taxon>Metazoa</taxon>
        <taxon>Ecdysozoa</taxon>
        <taxon>Arthropoda</taxon>
        <taxon>Crustacea</taxon>
        <taxon>Multicrustacea</taxon>
        <taxon>Hexanauplia</taxon>
        <taxon>Copepoda</taxon>
        <taxon>Siphonostomatoida</taxon>
        <taxon>Caligidae</taxon>
        <taxon>Caligus</taxon>
    </lineage>
</organism>
<keyword evidence="5" id="KW-1185">Reference proteome</keyword>
<dbReference type="EMBL" id="CP045894">
    <property type="protein sequence ID" value="QQP55019.1"/>
    <property type="molecule type" value="Genomic_DNA"/>
</dbReference>
<feature type="region of interest" description="Disordered" evidence="2">
    <location>
        <begin position="16"/>
        <end position="99"/>
    </location>
</feature>
<dbReference type="GO" id="GO:0008270">
    <property type="term" value="F:zinc ion binding"/>
    <property type="evidence" value="ECO:0007669"/>
    <property type="project" value="UniProtKB-KW"/>
</dbReference>
<feature type="compositionally biased region" description="Polar residues" evidence="2">
    <location>
        <begin position="90"/>
        <end position="99"/>
    </location>
</feature>
<keyword evidence="1" id="KW-0863">Zinc-finger</keyword>
<proteinExistence type="predicted"/>
<feature type="compositionally biased region" description="Low complexity" evidence="2">
    <location>
        <begin position="25"/>
        <end position="48"/>
    </location>
</feature>
<evidence type="ECO:0000313" key="5">
    <source>
        <dbReference type="Proteomes" id="UP000595437"/>
    </source>
</evidence>
<protein>
    <recommendedName>
        <fullName evidence="3">C2H2-type domain-containing protein</fullName>
    </recommendedName>
</protein>
<dbReference type="PROSITE" id="PS50157">
    <property type="entry name" value="ZINC_FINGER_C2H2_2"/>
    <property type="match status" value="1"/>
</dbReference>
<evidence type="ECO:0000259" key="3">
    <source>
        <dbReference type="PROSITE" id="PS50157"/>
    </source>
</evidence>
<dbReference type="InterPro" id="IPR013087">
    <property type="entry name" value="Znf_C2H2_type"/>
</dbReference>
<evidence type="ECO:0000256" key="2">
    <source>
        <dbReference type="SAM" id="MobiDB-lite"/>
    </source>
</evidence>
<keyword evidence="1" id="KW-0862">Zinc</keyword>
<feature type="non-terminal residue" evidence="4">
    <location>
        <position position="1"/>
    </location>
</feature>
<dbReference type="AlphaFoldDB" id="A0A7T8KFL9"/>